<evidence type="ECO:0000313" key="1">
    <source>
        <dbReference type="EMBL" id="JAH49707.1"/>
    </source>
</evidence>
<accession>A0A0E9T8F5</accession>
<name>A0A0E9T8F5_ANGAN</name>
<dbReference type="AlphaFoldDB" id="A0A0E9T8F5"/>
<dbReference type="EMBL" id="GBXM01058870">
    <property type="protein sequence ID" value="JAH49707.1"/>
    <property type="molecule type" value="Transcribed_RNA"/>
</dbReference>
<reference evidence="1" key="2">
    <citation type="journal article" date="2015" name="Fish Shellfish Immunol.">
        <title>Early steps in the European eel (Anguilla anguilla)-Vibrio vulnificus interaction in the gills: Role of the RtxA13 toxin.</title>
        <authorList>
            <person name="Callol A."/>
            <person name="Pajuelo D."/>
            <person name="Ebbesson L."/>
            <person name="Teles M."/>
            <person name="MacKenzie S."/>
            <person name="Amaro C."/>
        </authorList>
    </citation>
    <scope>NUCLEOTIDE SEQUENCE</scope>
</reference>
<reference evidence="1" key="1">
    <citation type="submission" date="2014-11" db="EMBL/GenBank/DDBJ databases">
        <authorList>
            <person name="Amaro Gonzalez C."/>
        </authorList>
    </citation>
    <scope>NUCLEOTIDE SEQUENCE</scope>
</reference>
<organism evidence="1">
    <name type="scientific">Anguilla anguilla</name>
    <name type="common">European freshwater eel</name>
    <name type="synonym">Muraena anguilla</name>
    <dbReference type="NCBI Taxonomy" id="7936"/>
    <lineage>
        <taxon>Eukaryota</taxon>
        <taxon>Metazoa</taxon>
        <taxon>Chordata</taxon>
        <taxon>Craniata</taxon>
        <taxon>Vertebrata</taxon>
        <taxon>Euteleostomi</taxon>
        <taxon>Actinopterygii</taxon>
        <taxon>Neopterygii</taxon>
        <taxon>Teleostei</taxon>
        <taxon>Anguilliformes</taxon>
        <taxon>Anguillidae</taxon>
        <taxon>Anguilla</taxon>
    </lineage>
</organism>
<sequence length="40" mass="4575">MANAYFMVISLPTLKMSRLWPLILIIIKTYNRSCLEATGT</sequence>
<proteinExistence type="predicted"/>
<protein>
    <submittedName>
        <fullName evidence="1">Uncharacterized protein</fullName>
    </submittedName>
</protein>